<organism evidence="2 3">
    <name type="scientific">Ensete ventricosum</name>
    <name type="common">Abyssinian banana</name>
    <name type="synonym">Musa ensete</name>
    <dbReference type="NCBI Taxonomy" id="4639"/>
    <lineage>
        <taxon>Eukaryota</taxon>
        <taxon>Viridiplantae</taxon>
        <taxon>Streptophyta</taxon>
        <taxon>Embryophyta</taxon>
        <taxon>Tracheophyta</taxon>
        <taxon>Spermatophyta</taxon>
        <taxon>Magnoliopsida</taxon>
        <taxon>Liliopsida</taxon>
        <taxon>Zingiberales</taxon>
        <taxon>Musaceae</taxon>
        <taxon>Ensete</taxon>
    </lineage>
</organism>
<evidence type="ECO:0000313" key="3">
    <source>
        <dbReference type="Proteomes" id="UP001222027"/>
    </source>
</evidence>
<proteinExistence type="predicted"/>
<keyword evidence="3" id="KW-1185">Reference proteome</keyword>
<accession>A0AAV8Q1B6</accession>
<protein>
    <submittedName>
        <fullName evidence="2">Uncharacterized protein</fullName>
    </submittedName>
</protein>
<gene>
    <name evidence="2" type="ORF">OPV22_029509</name>
</gene>
<evidence type="ECO:0000313" key="2">
    <source>
        <dbReference type="EMBL" id="KAJ8466957.1"/>
    </source>
</evidence>
<dbReference type="Proteomes" id="UP001222027">
    <property type="component" value="Unassembled WGS sequence"/>
</dbReference>
<comment type="caution">
    <text evidence="2">The sequence shown here is derived from an EMBL/GenBank/DDBJ whole genome shotgun (WGS) entry which is preliminary data.</text>
</comment>
<name>A0AAV8Q1B6_ENSVE</name>
<dbReference type="AlphaFoldDB" id="A0AAV8Q1B6"/>
<evidence type="ECO:0000256" key="1">
    <source>
        <dbReference type="SAM" id="MobiDB-lite"/>
    </source>
</evidence>
<dbReference type="EMBL" id="JAQQAF010000008">
    <property type="protein sequence ID" value="KAJ8466957.1"/>
    <property type="molecule type" value="Genomic_DNA"/>
</dbReference>
<sequence>MEASMRKLKAKEAGEDLDLERYVLGLIKEKLGDVLHLLEDFVRLVTREFDKAFPPETRYQRPWRRMEVPTRDCVAHGPGSPRAPPQASLHQSWREEGPGVVESPLQTQKWLL</sequence>
<feature type="region of interest" description="Disordered" evidence="1">
    <location>
        <begin position="73"/>
        <end position="112"/>
    </location>
</feature>
<reference evidence="2 3" key="1">
    <citation type="submission" date="2022-12" db="EMBL/GenBank/DDBJ databases">
        <title>Chromosome-scale assembly of the Ensete ventricosum genome.</title>
        <authorList>
            <person name="Dussert Y."/>
            <person name="Stocks J."/>
            <person name="Wendawek A."/>
            <person name="Woldeyes F."/>
            <person name="Nichols R.A."/>
            <person name="Borrell J.S."/>
        </authorList>
    </citation>
    <scope>NUCLEOTIDE SEQUENCE [LARGE SCALE GENOMIC DNA]</scope>
    <source>
        <strain evidence="3">cv. Maze</strain>
        <tissue evidence="2">Seeds</tissue>
    </source>
</reference>